<keyword evidence="3" id="KW-0326">Glycosidase</keyword>
<dbReference type="Pfam" id="PF03422">
    <property type="entry name" value="CBM_6"/>
    <property type="match status" value="2"/>
</dbReference>
<organism evidence="6 7">
    <name type="scientific">Cellvibrio mixtus</name>
    <dbReference type="NCBI Taxonomy" id="39650"/>
    <lineage>
        <taxon>Bacteria</taxon>
        <taxon>Pseudomonadati</taxon>
        <taxon>Pseudomonadota</taxon>
        <taxon>Gammaproteobacteria</taxon>
        <taxon>Cellvibrionales</taxon>
        <taxon>Cellvibrionaceae</taxon>
        <taxon>Cellvibrio</taxon>
    </lineage>
</organism>
<dbReference type="CDD" id="cd04080">
    <property type="entry name" value="CBM6_cellulase-like"/>
    <property type="match status" value="2"/>
</dbReference>
<dbReference type="InterPro" id="IPR008979">
    <property type="entry name" value="Galactose-bd-like_sf"/>
</dbReference>
<dbReference type="GO" id="GO:0030246">
    <property type="term" value="F:carbohydrate binding"/>
    <property type="evidence" value="ECO:0007669"/>
    <property type="project" value="InterPro"/>
</dbReference>
<dbReference type="InterPro" id="IPR017853">
    <property type="entry name" value="GH"/>
</dbReference>
<feature type="domain" description="CBM6" evidence="5">
    <location>
        <begin position="37"/>
        <end position="161"/>
    </location>
</feature>
<keyword evidence="1 4" id="KW-0732">Signal</keyword>
<dbReference type="EMBL" id="NHNI01000001">
    <property type="protein sequence ID" value="OZY87126.1"/>
    <property type="molecule type" value="Genomic_DNA"/>
</dbReference>
<evidence type="ECO:0000256" key="2">
    <source>
        <dbReference type="ARBA" id="ARBA00022801"/>
    </source>
</evidence>
<dbReference type="PANTHER" id="PTHR31297">
    <property type="entry name" value="GLUCAN ENDO-1,6-BETA-GLUCOSIDASE B"/>
    <property type="match status" value="1"/>
</dbReference>
<keyword evidence="7" id="KW-1185">Reference proteome</keyword>
<gene>
    <name evidence="6" type="ORF">CBP51_09105</name>
</gene>
<dbReference type="GO" id="GO:0005576">
    <property type="term" value="C:extracellular region"/>
    <property type="evidence" value="ECO:0007669"/>
    <property type="project" value="TreeGrafter"/>
</dbReference>
<dbReference type="STRING" id="1209072.GCA_000766945_02418"/>
<dbReference type="GO" id="GO:0009251">
    <property type="term" value="P:glucan catabolic process"/>
    <property type="evidence" value="ECO:0007669"/>
    <property type="project" value="TreeGrafter"/>
</dbReference>
<protein>
    <submittedName>
        <fullName evidence="6">Carbohydrate-binding protein</fullName>
    </submittedName>
</protein>
<dbReference type="Gene3D" id="3.20.20.80">
    <property type="entry name" value="Glycosidases"/>
    <property type="match status" value="1"/>
</dbReference>
<dbReference type="Gene3D" id="2.60.120.260">
    <property type="entry name" value="Galactose-binding domain-like"/>
    <property type="match status" value="2"/>
</dbReference>
<feature type="domain" description="CBM6" evidence="5">
    <location>
        <begin position="585"/>
        <end position="704"/>
    </location>
</feature>
<dbReference type="Proteomes" id="UP000216101">
    <property type="component" value="Unassembled WGS sequence"/>
</dbReference>
<dbReference type="GO" id="GO:0009986">
    <property type="term" value="C:cell surface"/>
    <property type="evidence" value="ECO:0007669"/>
    <property type="project" value="TreeGrafter"/>
</dbReference>
<dbReference type="SUPFAM" id="SSF51445">
    <property type="entry name" value="(Trans)glycosidases"/>
    <property type="match status" value="1"/>
</dbReference>
<dbReference type="InterPro" id="IPR001547">
    <property type="entry name" value="Glyco_hydro_5"/>
</dbReference>
<dbReference type="SUPFAM" id="SSF49785">
    <property type="entry name" value="Galactose-binding domain-like"/>
    <property type="match status" value="2"/>
</dbReference>
<reference evidence="7" key="1">
    <citation type="submission" date="2017-05" db="EMBL/GenBank/DDBJ databases">
        <authorList>
            <person name="Barney B.M."/>
        </authorList>
    </citation>
    <scope>NUCLEOTIDE SEQUENCE [LARGE SCALE GENOMIC DNA]</scope>
    <source>
        <strain evidence="7">PSBB022</strain>
    </source>
</reference>
<evidence type="ECO:0000256" key="1">
    <source>
        <dbReference type="ARBA" id="ARBA00022729"/>
    </source>
</evidence>
<feature type="signal peptide" evidence="4">
    <location>
        <begin position="1"/>
        <end position="31"/>
    </location>
</feature>
<dbReference type="InterPro" id="IPR050386">
    <property type="entry name" value="Glycosyl_hydrolase_5"/>
</dbReference>
<dbReference type="PROSITE" id="PS51175">
    <property type="entry name" value="CBM6"/>
    <property type="match status" value="2"/>
</dbReference>
<proteinExistence type="predicted"/>
<dbReference type="PANTHER" id="PTHR31297:SF13">
    <property type="entry name" value="PUTATIVE-RELATED"/>
    <property type="match status" value="1"/>
</dbReference>
<dbReference type="GO" id="GO:0008422">
    <property type="term" value="F:beta-glucosidase activity"/>
    <property type="evidence" value="ECO:0007669"/>
    <property type="project" value="TreeGrafter"/>
</dbReference>
<dbReference type="InterPro" id="IPR006584">
    <property type="entry name" value="Cellulose-bd_IV"/>
</dbReference>
<evidence type="ECO:0000313" key="7">
    <source>
        <dbReference type="Proteomes" id="UP000216101"/>
    </source>
</evidence>
<dbReference type="RefSeq" id="WP_094984608.1">
    <property type="nucleotide sequence ID" value="NZ_NHNI01000001.1"/>
</dbReference>
<dbReference type="AlphaFoldDB" id="A0A266QBW5"/>
<evidence type="ECO:0000256" key="4">
    <source>
        <dbReference type="SAM" id="SignalP"/>
    </source>
</evidence>
<dbReference type="SMART" id="SM00606">
    <property type="entry name" value="CBD_IV"/>
    <property type="match status" value="2"/>
</dbReference>
<name>A0A266QBW5_9GAMM</name>
<accession>A0A266QBW5</accession>
<evidence type="ECO:0000313" key="6">
    <source>
        <dbReference type="EMBL" id="OZY87126.1"/>
    </source>
</evidence>
<dbReference type="InterPro" id="IPR005084">
    <property type="entry name" value="CBM6"/>
</dbReference>
<dbReference type="Pfam" id="PF00150">
    <property type="entry name" value="Cellulase"/>
    <property type="match status" value="1"/>
</dbReference>
<feature type="chain" id="PRO_5011972459" evidence="4">
    <location>
        <begin position="32"/>
        <end position="706"/>
    </location>
</feature>
<sequence length="706" mass="78371">MKPSAIRHLSHKWFVLALGASSVLFSHLGSAQVNVPATIQAEAYSHMNGVQLENTSDTGGGQNVGWIDANDWMAYSNSPVNIPTTGAYDIEYRVASATGGGNITFEEAGGTPAYGSIALPNTGGWQNWTTVSQRVTLSAGVHRFGIKVNSGGFNLNWFRIVPVQTQSWTPLPAIKQSGHLWVNANTNQRVDLRGTNLGNWLIQEFWMMGELINHSGGKVNDQCTLESVLSQRFGNGEKERLMKVFRDNYITTRDFDMMKAMGMNVVRIPFLYSLIEDEYNPYTLRSDAWQYLDWAINEAEKRGMYTILDLHGTVGGQAAAGEQHDGCVGPAQLWTNANYWDRTKWLWDMIAQRYNGRSAVAAYDLLNEPWGTDATTLANRSYELFNVVRAKDPTRIILLPGHNSGIDAYGNPNSRGLTNVSTWMHFYPGLWGWNDTAAYGAGQANMYANWLHCNPNGQGESCDWRNKITNLQTPFLVGEFQPWTLLGSYGGQMTRKAYDIYNSYGWAATNWAWKTTSSGGSNGDTSGWNWGMVTNSSNGGGMSSINVSTASTSQIENWFRQFSTQPLVRNESIAYWMNWKAQVGQRIEAEMFKDHSGIRMETTTDAGGGFNAASTDDNDWMSYPINIPTTGSYTLQVRVASPYNGGVLVLSRNGTDLGTINVPNTGGWQNWQTVSTTVYLTAGQQDLAIYVRKGGWNINWFQLNPL</sequence>
<evidence type="ECO:0000259" key="5">
    <source>
        <dbReference type="PROSITE" id="PS51175"/>
    </source>
</evidence>
<keyword evidence="2" id="KW-0378">Hydrolase</keyword>
<comment type="caution">
    <text evidence="6">The sequence shown here is derived from an EMBL/GenBank/DDBJ whole genome shotgun (WGS) entry which is preliminary data.</text>
</comment>
<evidence type="ECO:0000256" key="3">
    <source>
        <dbReference type="ARBA" id="ARBA00023295"/>
    </source>
</evidence>